<dbReference type="AlphaFoldDB" id="A0A1L4FSH6"/>
<dbReference type="PROSITE" id="PS00174">
    <property type="entry name" value="P_GLUCOSE_ISOMERASE_2"/>
    <property type="match status" value="1"/>
</dbReference>
<dbReference type="GO" id="GO:0005829">
    <property type="term" value="C:cytosol"/>
    <property type="evidence" value="ECO:0007669"/>
    <property type="project" value="TreeGrafter"/>
</dbReference>
<dbReference type="InterPro" id="IPR001672">
    <property type="entry name" value="G6P_Isomerase"/>
</dbReference>
<comment type="similarity">
    <text evidence="2 8 9">Belongs to the GPI family.</text>
</comment>
<comment type="pathway">
    <text evidence="8">Carbohydrate biosynthesis; gluconeogenesis.</text>
</comment>
<keyword evidence="6 8" id="KW-0413">Isomerase</keyword>
<dbReference type="NCBIfam" id="NF010697">
    <property type="entry name" value="PRK14097.1"/>
    <property type="match status" value="1"/>
</dbReference>
<dbReference type="CDD" id="cd05015">
    <property type="entry name" value="SIS_PGI_1"/>
    <property type="match status" value="1"/>
</dbReference>
<dbReference type="Gene3D" id="3.40.50.10490">
    <property type="entry name" value="Glucose-6-phosphate isomerase like protein, domain 1"/>
    <property type="match status" value="2"/>
</dbReference>
<dbReference type="Proteomes" id="UP000184322">
    <property type="component" value="Chromosome"/>
</dbReference>
<accession>A0A1L4FSH6</accession>
<reference evidence="11" key="1">
    <citation type="submission" date="2016-10" db="EMBL/GenBank/DDBJ databases">
        <authorList>
            <person name="Beylefeld A."/>
            <person name="Abolnik C."/>
        </authorList>
    </citation>
    <scope>NUCLEOTIDE SEQUENCE [LARGE SCALE GENOMIC DNA]</scope>
    <source>
        <strain evidence="11">B359_6</strain>
    </source>
</reference>
<dbReference type="UniPathway" id="UPA00138"/>
<dbReference type="GO" id="GO:0006094">
    <property type="term" value="P:gluconeogenesis"/>
    <property type="evidence" value="ECO:0007669"/>
    <property type="project" value="UniProtKB-UniRule"/>
</dbReference>
<dbReference type="GO" id="GO:0004347">
    <property type="term" value="F:glucose-6-phosphate isomerase activity"/>
    <property type="evidence" value="ECO:0007669"/>
    <property type="project" value="UniProtKB-UniRule"/>
</dbReference>
<dbReference type="PROSITE" id="PS00765">
    <property type="entry name" value="P_GLUCOSE_ISOMERASE_1"/>
    <property type="match status" value="1"/>
</dbReference>
<dbReference type="GO" id="GO:0097367">
    <property type="term" value="F:carbohydrate derivative binding"/>
    <property type="evidence" value="ECO:0007669"/>
    <property type="project" value="InterPro"/>
</dbReference>
<dbReference type="FunFam" id="3.40.50.10490:FF:000016">
    <property type="entry name" value="Glucose-6-phosphate isomerase"/>
    <property type="match status" value="1"/>
</dbReference>
<dbReference type="EC" id="5.3.1.9" evidence="8"/>
<dbReference type="KEGG" id="mpul:BLA55_02620"/>
<comment type="pathway">
    <text evidence="1 8 9">Carbohydrate degradation; glycolysis; D-glyceraldehyde 3-phosphate and glycerone phosphate from D-glucose: step 2/4.</text>
</comment>
<evidence type="ECO:0000256" key="4">
    <source>
        <dbReference type="ARBA" id="ARBA00022490"/>
    </source>
</evidence>
<dbReference type="GO" id="GO:0048029">
    <property type="term" value="F:monosaccharide binding"/>
    <property type="evidence" value="ECO:0007669"/>
    <property type="project" value="TreeGrafter"/>
</dbReference>
<dbReference type="UniPathway" id="UPA00109">
    <property type="reaction ID" value="UER00181"/>
</dbReference>
<keyword evidence="3 8" id="KW-0312">Gluconeogenesis</keyword>
<evidence type="ECO:0000256" key="1">
    <source>
        <dbReference type="ARBA" id="ARBA00004926"/>
    </source>
</evidence>
<feature type="active site" description="Proton donor" evidence="8">
    <location>
        <position position="285"/>
    </location>
</feature>
<dbReference type="InterPro" id="IPR035476">
    <property type="entry name" value="SIS_PGI_1"/>
</dbReference>
<dbReference type="SUPFAM" id="SSF53697">
    <property type="entry name" value="SIS domain"/>
    <property type="match status" value="1"/>
</dbReference>
<comment type="function">
    <text evidence="8">Catalyzes the reversible isomerization of glucose-6-phosphate to fructose-6-phosphate.</text>
</comment>
<keyword evidence="11" id="KW-1185">Reference proteome</keyword>
<dbReference type="OrthoDB" id="140919at2"/>
<evidence type="ECO:0000256" key="3">
    <source>
        <dbReference type="ARBA" id="ARBA00022432"/>
    </source>
</evidence>
<evidence type="ECO:0000256" key="2">
    <source>
        <dbReference type="ARBA" id="ARBA00006604"/>
    </source>
</evidence>
<evidence type="ECO:0000256" key="6">
    <source>
        <dbReference type="ARBA" id="ARBA00023235"/>
    </source>
</evidence>
<evidence type="ECO:0000256" key="7">
    <source>
        <dbReference type="ARBA" id="ARBA00029321"/>
    </source>
</evidence>
<dbReference type="GO" id="GO:0006096">
    <property type="term" value="P:glycolytic process"/>
    <property type="evidence" value="ECO:0007669"/>
    <property type="project" value="UniProtKB-UniRule"/>
</dbReference>
<dbReference type="GO" id="GO:0051156">
    <property type="term" value="P:glucose 6-phosphate metabolic process"/>
    <property type="evidence" value="ECO:0007669"/>
    <property type="project" value="TreeGrafter"/>
</dbReference>
<proteinExistence type="inferred from homology"/>
<evidence type="ECO:0000313" key="11">
    <source>
        <dbReference type="Proteomes" id="UP000184322"/>
    </source>
</evidence>
<keyword evidence="5 8" id="KW-0324">Glycolysis</keyword>
<dbReference type="InterPro" id="IPR046348">
    <property type="entry name" value="SIS_dom_sf"/>
</dbReference>
<dbReference type="HAMAP" id="MF_00473">
    <property type="entry name" value="G6P_isomerase"/>
    <property type="match status" value="1"/>
</dbReference>
<dbReference type="InterPro" id="IPR035482">
    <property type="entry name" value="SIS_PGI_2"/>
</dbReference>
<name>A0A1L4FSH6_9BACT</name>
<comment type="subcellular location">
    <subcellularLocation>
        <location evidence="8">Cytoplasm</location>
    </subcellularLocation>
</comment>
<evidence type="ECO:0000256" key="8">
    <source>
        <dbReference type="HAMAP-Rule" id="MF_00473"/>
    </source>
</evidence>
<feature type="active site" evidence="8">
    <location>
        <position position="422"/>
    </location>
</feature>
<dbReference type="CDD" id="cd05016">
    <property type="entry name" value="SIS_PGI_2"/>
    <property type="match status" value="1"/>
</dbReference>
<dbReference type="RefSeq" id="WP_073372542.1">
    <property type="nucleotide sequence ID" value="NZ_CP017813.1"/>
</dbReference>
<dbReference type="PANTHER" id="PTHR11469">
    <property type="entry name" value="GLUCOSE-6-PHOSPHATE ISOMERASE"/>
    <property type="match status" value="1"/>
</dbReference>
<protein>
    <recommendedName>
        <fullName evidence="8">Glucose-6-phosphate isomerase</fullName>
        <shortName evidence="8">GPI</shortName>
        <ecNumber evidence="8">5.3.1.9</ecNumber>
    </recommendedName>
    <alternativeName>
        <fullName evidence="8">Phosphoglucose isomerase</fullName>
        <shortName evidence="8">PGI</shortName>
    </alternativeName>
    <alternativeName>
        <fullName evidence="8">Phosphohexose isomerase</fullName>
        <shortName evidence="8">PHI</shortName>
    </alternativeName>
</protein>
<dbReference type="STRING" id="48003.BLA55_02620"/>
<dbReference type="Pfam" id="PF00342">
    <property type="entry name" value="PGI"/>
    <property type="match status" value="1"/>
</dbReference>
<organism evidence="10 11">
    <name type="scientific">Mycoplasmopsis pullorum</name>
    <dbReference type="NCBI Taxonomy" id="48003"/>
    <lineage>
        <taxon>Bacteria</taxon>
        <taxon>Bacillati</taxon>
        <taxon>Mycoplasmatota</taxon>
        <taxon>Mycoplasmoidales</taxon>
        <taxon>Metamycoplasmataceae</taxon>
        <taxon>Mycoplasmopsis</taxon>
    </lineage>
</organism>
<dbReference type="EMBL" id="CP017813">
    <property type="protein sequence ID" value="APJ38539.1"/>
    <property type="molecule type" value="Genomic_DNA"/>
</dbReference>
<gene>
    <name evidence="8" type="primary">pgi</name>
    <name evidence="10" type="ORF">BLA55_02620</name>
</gene>
<comment type="catalytic activity">
    <reaction evidence="7 8 9">
        <text>alpha-D-glucose 6-phosphate = beta-D-fructose 6-phosphate</text>
        <dbReference type="Rhea" id="RHEA:11816"/>
        <dbReference type="ChEBI" id="CHEBI:57634"/>
        <dbReference type="ChEBI" id="CHEBI:58225"/>
        <dbReference type="EC" id="5.3.1.9"/>
    </reaction>
</comment>
<evidence type="ECO:0000313" key="10">
    <source>
        <dbReference type="EMBL" id="APJ38539.1"/>
    </source>
</evidence>
<evidence type="ECO:0000256" key="5">
    <source>
        <dbReference type="ARBA" id="ARBA00023152"/>
    </source>
</evidence>
<dbReference type="InterPro" id="IPR018189">
    <property type="entry name" value="Phosphoglucose_isomerase_CS"/>
</dbReference>
<dbReference type="PANTHER" id="PTHR11469:SF1">
    <property type="entry name" value="GLUCOSE-6-PHOSPHATE ISOMERASE"/>
    <property type="match status" value="1"/>
</dbReference>
<dbReference type="PRINTS" id="PR00662">
    <property type="entry name" value="G6PISOMERASE"/>
</dbReference>
<keyword evidence="4 8" id="KW-0963">Cytoplasm</keyword>
<evidence type="ECO:0000256" key="9">
    <source>
        <dbReference type="RuleBase" id="RU000612"/>
    </source>
</evidence>
<sequence>MKYLKLDLENALKNPEEIQLLKSRVEKIHHDVLNKNVEEKDWLGWYDLPNTYDREEVQRMKQISQKWAEDGVEVVVVIGIGGSYLGAKTGYEFIYGEYPIKKPLMELVFAGNDISAEALASKLHYVNDKKFAINVISKSGTTLEPSIAFREFRLALEAQIGREEAAKYIVATTDAKKGVLFELAKERGYERFIVPDDIGGRFSVMSAVGLFPFYCAGIDGERILEGARITNEELSSEHLSQNPAYQYATTRYLLHEKYKYPVEMMVSYEPKLQYFSEWWKQLFAESEGKDGKGIWPASGIFSTDLHSLGQMIQDGSKILFETVLTVEQPQNNIKFNINANEDIDKLSYLNGNDLHNVNNIAFKATQKAHVEVGQVPNIHITFKDFSPETLGALFMFFERALTMSAYLLGVNPFNQPGVEIYKKNMFTMLDKK</sequence>
<dbReference type="PROSITE" id="PS51463">
    <property type="entry name" value="P_GLUCOSE_ISOMERASE_3"/>
    <property type="match status" value="1"/>
</dbReference>
<comment type="caution">
    <text evidence="8">Lacks conserved residue(s) required for the propagation of feature annotation.</text>
</comment>